<dbReference type="InterPro" id="IPR045109">
    <property type="entry name" value="LSDs-like"/>
</dbReference>
<dbReference type="Pfam" id="PF02373">
    <property type="entry name" value="JmjC"/>
    <property type="match status" value="1"/>
</dbReference>
<evidence type="ECO:0000313" key="5">
    <source>
        <dbReference type="EMBL" id="CAL8108030.1"/>
    </source>
</evidence>
<dbReference type="SUPFAM" id="SSF51197">
    <property type="entry name" value="Clavaminate synthase-like"/>
    <property type="match status" value="1"/>
</dbReference>
<feature type="domain" description="JmjC" evidence="4">
    <location>
        <begin position="58"/>
        <end position="263"/>
    </location>
</feature>
<dbReference type="EMBL" id="CAXLJM020000039">
    <property type="protein sequence ID" value="CAL8108030.1"/>
    <property type="molecule type" value="Genomic_DNA"/>
</dbReference>
<gene>
    <name evidence="5" type="ORF">ODALV1_LOCUS12851</name>
</gene>
<evidence type="ECO:0000256" key="2">
    <source>
        <dbReference type="ARBA" id="ARBA00022723"/>
    </source>
</evidence>
<dbReference type="PROSITE" id="PS51184">
    <property type="entry name" value="JMJC"/>
    <property type="match status" value="1"/>
</dbReference>
<dbReference type="SMART" id="SM00558">
    <property type="entry name" value="JmjC"/>
    <property type="match status" value="1"/>
</dbReference>
<evidence type="ECO:0000313" key="6">
    <source>
        <dbReference type="Proteomes" id="UP001642540"/>
    </source>
</evidence>
<name>A0ABP1QTE6_9HEXA</name>
<evidence type="ECO:0000259" key="4">
    <source>
        <dbReference type="PROSITE" id="PS51184"/>
    </source>
</evidence>
<comment type="subcellular location">
    <subcellularLocation>
        <location evidence="1">Nucleus</location>
    </subcellularLocation>
</comment>
<evidence type="ECO:0000256" key="3">
    <source>
        <dbReference type="ARBA" id="ARBA00023242"/>
    </source>
</evidence>
<accession>A0ABP1QTE6</accession>
<dbReference type="Gene3D" id="2.60.120.650">
    <property type="entry name" value="Cupin"/>
    <property type="match status" value="1"/>
</dbReference>
<dbReference type="InterPro" id="IPR003347">
    <property type="entry name" value="JmjC_dom"/>
</dbReference>
<dbReference type="Proteomes" id="UP001642540">
    <property type="component" value="Unassembled WGS sequence"/>
</dbReference>
<organism evidence="5 6">
    <name type="scientific">Orchesella dallaii</name>
    <dbReference type="NCBI Taxonomy" id="48710"/>
    <lineage>
        <taxon>Eukaryota</taxon>
        <taxon>Metazoa</taxon>
        <taxon>Ecdysozoa</taxon>
        <taxon>Arthropoda</taxon>
        <taxon>Hexapoda</taxon>
        <taxon>Collembola</taxon>
        <taxon>Entomobryomorpha</taxon>
        <taxon>Entomobryoidea</taxon>
        <taxon>Orchesellidae</taxon>
        <taxon>Orchesellinae</taxon>
        <taxon>Orchesella</taxon>
    </lineage>
</organism>
<reference evidence="5 6" key="1">
    <citation type="submission" date="2024-08" db="EMBL/GenBank/DDBJ databases">
        <authorList>
            <person name="Cucini C."/>
            <person name="Frati F."/>
        </authorList>
    </citation>
    <scope>NUCLEOTIDE SEQUENCE [LARGE SCALE GENOMIC DNA]</scope>
</reference>
<proteinExistence type="predicted"/>
<evidence type="ECO:0000256" key="1">
    <source>
        <dbReference type="ARBA" id="ARBA00004123"/>
    </source>
</evidence>
<keyword evidence="3" id="KW-0539">Nucleus</keyword>
<protein>
    <recommendedName>
        <fullName evidence="4">JmjC domain-containing protein</fullName>
    </recommendedName>
</protein>
<sequence>MKTFWDGFENVKSRLTDDNGLPMLLKLKDWPPEHDFAEMLPERFNDLMKALPLKEYTHRDGKLNLAARLPSLFCRPDLGPKMYVAYGSTLHLDKGTTNLHLNVSDEVNVMVYVGVVNDEDNTEHYDAIMNAIEVSDCDVPTINRVQEHKELPGALWHIWDAKDADKIRDLLNKILLESGKNVESYHDAIHDQSWYLDRELRNRLMVEYNVRGYPILQCEGDAVFVPAAAPHQVRNLSNCINIAEDFVSPENVGHCFHLTEEFRNLTDKESLVMPQ</sequence>
<dbReference type="PANTHER" id="PTHR12549:SF38">
    <property type="entry name" value="JMJC DOMAIN-CONTAINING HISTONE DEMETHYLASE 2, ISOFORM A"/>
    <property type="match status" value="1"/>
</dbReference>
<dbReference type="PANTHER" id="PTHR12549">
    <property type="entry name" value="JMJC DOMAIN-CONTAINING HISTONE DEMETHYLATION PROTEIN"/>
    <property type="match status" value="1"/>
</dbReference>
<comment type="caution">
    <text evidence="5">The sequence shown here is derived from an EMBL/GenBank/DDBJ whole genome shotgun (WGS) entry which is preliminary data.</text>
</comment>
<keyword evidence="6" id="KW-1185">Reference proteome</keyword>
<keyword evidence="2" id="KW-0479">Metal-binding</keyword>